<keyword evidence="3" id="KW-0597">Phosphoprotein</keyword>
<dbReference type="PANTHER" id="PTHR43304">
    <property type="entry name" value="PHYTOCHROME-LIKE PROTEIN CPH1"/>
    <property type="match status" value="1"/>
</dbReference>
<evidence type="ECO:0000256" key="2">
    <source>
        <dbReference type="ARBA" id="ARBA00012438"/>
    </source>
</evidence>
<keyword evidence="5" id="KW-0418">Kinase</keyword>
<dbReference type="SUPFAM" id="SSF55785">
    <property type="entry name" value="PYP-like sensor domain (PAS domain)"/>
    <property type="match status" value="2"/>
</dbReference>
<dbReference type="AlphaFoldDB" id="A0A6C0U261"/>
<gene>
    <name evidence="7" type="ORF">G3T16_02620</name>
</gene>
<dbReference type="NCBIfam" id="TIGR00229">
    <property type="entry name" value="sensory_box"/>
    <property type="match status" value="1"/>
</dbReference>
<dbReference type="Pfam" id="PF08447">
    <property type="entry name" value="PAS_3"/>
    <property type="match status" value="1"/>
</dbReference>
<dbReference type="PANTHER" id="PTHR43304:SF1">
    <property type="entry name" value="PAC DOMAIN-CONTAINING PROTEIN"/>
    <property type="match status" value="1"/>
</dbReference>
<evidence type="ECO:0000256" key="3">
    <source>
        <dbReference type="ARBA" id="ARBA00022553"/>
    </source>
</evidence>
<dbReference type="InterPro" id="IPR052162">
    <property type="entry name" value="Sensor_kinase/Photoreceptor"/>
</dbReference>
<dbReference type="EMBL" id="CP048711">
    <property type="protein sequence ID" value="QIB64455.1"/>
    <property type="molecule type" value="Genomic_DNA"/>
</dbReference>
<proteinExistence type="predicted"/>
<evidence type="ECO:0000313" key="7">
    <source>
        <dbReference type="EMBL" id="QIB64455.1"/>
    </source>
</evidence>
<dbReference type="InterPro" id="IPR000014">
    <property type="entry name" value="PAS"/>
</dbReference>
<sequence length="331" mass="37597">MRGPEGELVYIIHRTEDVTDFVVGEGRSAASMRALRDIEQRDALLELDILLRSRELKAANNRLLEQEANLRTAQRLLGLGLWKRNIDTGEWSWSDDIYRMYGISKSDYNSTNEAYRALVHPDDRETMLASMKAYNACPGPHFEFQHRIIRPDGKVVHLRGIGEYTETGDGRILTGVLQDVTAEIEAAARLDGVTRLQRLAGRAAHLGGWRADLDTDTVQWTEETALIHEMPGRYLHTVDAAIAYYEPVYRGRLREQLARCVERGEAFDNVMQLTTANGNRRWVHIIGEAEYDHGRALPVPCAAPCRTLPNWCRRGNSPRRCRSGCTRPWTA</sequence>
<dbReference type="RefSeq" id="WP_163493705.1">
    <property type="nucleotide sequence ID" value="NZ_CP048711.1"/>
</dbReference>
<dbReference type="EC" id="2.7.13.3" evidence="2"/>
<organism evidence="7 8">
    <name type="scientific">Kineobactrum salinum</name>
    <dbReference type="NCBI Taxonomy" id="2708301"/>
    <lineage>
        <taxon>Bacteria</taxon>
        <taxon>Pseudomonadati</taxon>
        <taxon>Pseudomonadota</taxon>
        <taxon>Gammaproteobacteria</taxon>
        <taxon>Cellvibrionales</taxon>
        <taxon>Halieaceae</taxon>
        <taxon>Kineobactrum</taxon>
    </lineage>
</organism>
<dbReference type="Gene3D" id="2.10.70.100">
    <property type="match status" value="1"/>
</dbReference>
<keyword evidence="4" id="KW-0808">Transferase</keyword>
<accession>A0A6C0U261</accession>
<comment type="catalytic activity">
    <reaction evidence="1">
        <text>ATP + protein L-histidine = ADP + protein N-phospho-L-histidine.</text>
        <dbReference type="EC" id="2.7.13.3"/>
    </reaction>
</comment>
<dbReference type="Gene3D" id="3.30.450.20">
    <property type="entry name" value="PAS domain"/>
    <property type="match status" value="2"/>
</dbReference>
<evidence type="ECO:0000259" key="6">
    <source>
        <dbReference type="Pfam" id="PF08447"/>
    </source>
</evidence>
<protein>
    <recommendedName>
        <fullName evidence="2">histidine kinase</fullName>
        <ecNumber evidence="2">2.7.13.3</ecNumber>
    </recommendedName>
</protein>
<evidence type="ECO:0000256" key="4">
    <source>
        <dbReference type="ARBA" id="ARBA00022679"/>
    </source>
</evidence>
<keyword evidence="8" id="KW-1185">Reference proteome</keyword>
<name>A0A6C0U261_9GAMM</name>
<evidence type="ECO:0000256" key="5">
    <source>
        <dbReference type="ARBA" id="ARBA00022777"/>
    </source>
</evidence>
<evidence type="ECO:0000256" key="1">
    <source>
        <dbReference type="ARBA" id="ARBA00000085"/>
    </source>
</evidence>
<evidence type="ECO:0000313" key="8">
    <source>
        <dbReference type="Proteomes" id="UP000477680"/>
    </source>
</evidence>
<reference evidence="7 8" key="1">
    <citation type="submission" date="2020-02" db="EMBL/GenBank/DDBJ databases">
        <title>Genome sequencing for Kineobactrum sp. M2.</title>
        <authorList>
            <person name="Park S.-J."/>
        </authorList>
    </citation>
    <scope>NUCLEOTIDE SEQUENCE [LARGE SCALE GENOMIC DNA]</scope>
    <source>
        <strain evidence="7 8">M2</strain>
    </source>
</reference>
<dbReference type="Proteomes" id="UP000477680">
    <property type="component" value="Chromosome"/>
</dbReference>
<feature type="domain" description="PAS fold-3" evidence="6">
    <location>
        <begin position="91"/>
        <end position="172"/>
    </location>
</feature>
<dbReference type="GO" id="GO:0004673">
    <property type="term" value="F:protein histidine kinase activity"/>
    <property type="evidence" value="ECO:0007669"/>
    <property type="project" value="UniProtKB-EC"/>
</dbReference>
<dbReference type="InterPro" id="IPR013655">
    <property type="entry name" value="PAS_fold_3"/>
</dbReference>
<dbReference type="InterPro" id="IPR035965">
    <property type="entry name" value="PAS-like_dom_sf"/>
</dbReference>
<dbReference type="KEGG" id="kim:G3T16_02620"/>